<keyword evidence="4" id="KW-1185">Reference proteome</keyword>
<dbReference type="Proteomes" id="UP000325081">
    <property type="component" value="Unassembled WGS sequence"/>
</dbReference>
<gene>
    <name evidence="3" type="ORF">STAS_16771</name>
</gene>
<keyword evidence="3" id="KW-0328">Glycosyltransferase</keyword>
<dbReference type="EMBL" id="BKCP01005838">
    <property type="protein sequence ID" value="GER40121.1"/>
    <property type="molecule type" value="Genomic_DNA"/>
</dbReference>
<sequence length="138" mass="15093">MVGGTSSGIQPQAQQAPQGPQAPLPAAVGIHLTRALNALEGERELLLEKQTKLMGKYQEFVAFFVQCSTICVLMMAGGLFIGYYLHYKGSDDIAMNLAVEIVAYEKPTRHHQNANGAALYEKREKLLVIAHQLGLLLQ</sequence>
<proteinExistence type="predicted"/>
<reference evidence="4" key="1">
    <citation type="journal article" date="2019" name="Curr. Biol.">
        <title>Genome Sequence of Striga asiatica Provides Insight into the Evolution of Plant Parasitism.</title>
        <authorList>
            <person name="Yoshida S."/>
            <person name="Kim S."/>
            <person name="Wafula E.K."/>
            <person name="Tanskanen J."/>
            <person name="Kim Y.M."/>
            <person name="Honaas L."/>
            <person name="Yang Z."/>
            <person name="Spallek T."/>
            <person name="Conn C.E."/>
            <person name="Ichihashi Y."/>
            <person name="Cheong K."/>
            <person name="Cui S."/>
            <person name="Der J.P."/>
            <person name="Gundlach H."/>
            <person name="Jiao Y."/>
            <person name="Hori C."/>
            <person name="Ishida J.K."/>
            <person name="Kasahara H."/>
            <person name="Kiba T."/>
            <person name="Kim M.S."/>
            <person name="Koo N."/>
            <person name="Laohavisit A."/>
            <person name="Lee Y.H."/>
            <person name="Lumba S."/>
            <person name="McCourt P."/>
            <person name="Mortimer J.C."/>
            <person name="Mutuku J.M."/>
            <person name="Nomura T."/>
            <person name="Sasaki-Sekimoto Y."/>
            <person name="Seto Y."/>
            <person name="Wang Y."/>
            <person name="Wakatake T."/>
            <person name="Sakakibara H."/>
            <person name="Demura T."/>
            <person name="Yamaguchi S."/>
            <person name="Yoneyama K."/>
            <person name="Manabe R.I."/>
            <person name="Nelson D.C."/>
            <person name="Schulman A.H."/>
            <person name="Timko M.P."/>
            <person name="dePamphilis C.W."/>
            <person name="Choi D."/>
            <person name="Shirasu K."/>
        </authorList>
    </citation>
    <scope>NUCLEOTIDE SEQUENCE [LARGE SCALE GENOMIC DNA]</scope>
    <source>
        <strain evidence="4">cv. UVA1</strain>
    </source>
</reference>
<feature type="region of interest" description="Disordered" evidence="1">
    <location>
        <begin position="1"/>
        <end position="22"/>
    </location>
</feature>
<name>A0A5A7Q7U2_STRAF</name>
<evidence type="ECO:0000313" key="4">
    <source>
        <dbReference type="Proteomes" id="UP000325081"/>
    </source>
</evidence>
<keyword evidence="2" id="KW-0812">Transmembrane</keyword>
<evidence type="ECO:0000256" key="2">
    <source>
        <dbReference type="SAM" id="Phobius"/>
    </source>
</evidence>
<evidence type="ECO:0000256" key="1">
    <source>
        <dbReference type="SAM" id="MobiDB-lite"/>
    </source>
</evidence>
<feature type="transmembrane region" description="Helical" evidence="2">
    <location>
        <begin position="60"/>
        <end position="85"/>
    </location>
</feature>
<comment type="caution">
    <text evidence="3">The sequence shown here is derived from an EMBL/GenBank/DDBJ whole genome shotgun (WGS) entry which is preliminary data.</text>
</comment>
<keyword evidence="3" id="KW-0808">Transferase</keyword>
<feature type="compositionally biased region" description="Low complexity" evidence="1">
    <location>
        <begin position="10"/>
        <end position="22"/>
    </location>
</feature>
<accession>A0A5A7Q7U2</accession>
<dbReference type="AlphaFoldDB" id="A0A5A7Q7U2"/>
<evidence type="ECO:0000313" key="3">
    <source>
        <dbReference type="EMBL" id="GER40121.1"/>
    </source>
</evidence>
<dbReference type="GO" id="GO:0016757">
    <property type="term" value="F:glycosyltransferase activity"/>
    <property type="evidence" value="ECO:0007669"/>
    <property type="project" value="UniProtKB-KW"/>
</dbReference>
<protein>
    <submittedName>
        <fullName evidence="3">2-N-acetylglucosaminyltransferase</fullName>
    </submittedName>
</protein>
<organism evidence="3 4">
    <name type="scientific">Striga asiatica</name>
    <name type="common">Asiatic witchweed</name>
    <name type="synonym">Buchnera asiatica</name>
    <dbReference type="NCBI Taxonomy" id="4170"/>
    <lineage>
        <taxon>Eukaryota</taxon>
        <taxon>Viridiplantae</taxon>
        <taxon>Streptophyta</taxon>
        <taxon>Embryophyta</taxon>
        <taxon>Tracheophyta</taxon>
        <taxon>Spermatophyta</taxon>
        <taxon>Magnoliopsida</taxon>
        <taxon>eudicotyledons</taxon>
        <taxon>Gunneridae</taxon>
        <taxon>Pentapetalae</taxon>
        <taxon>asterids</taxon>
        <taxon>lamiids</taxon>
        <taxon>Lamiales</taxon>
        <taxon>Orobanchaceae</taxon>
        <taxon>Buchnereae</taxon>
        <taxon>Striga</taxon>
    </lineage>
</organism>
<keyword evidence="2" id="KW-0472">Membrane</keyword>
<keyword evidence="2" id="KW-1133">Transmembrane helix</keyword>